<gene>
    <name evidence="2" type="ORF">OUY24_34910</name>
</gene>
<dbReference type="EMBL" id="JAPNUD010000158">
    <property type="protein sequence ID" value="MDA0645843.1"/>
    <property type="molecule type" value="Genomic_DNA"/>
</dbReference>
<evidence type="ECO:0000256" key="1">
    <source>
        <dbReference type="SAM" id="Phobius"/>
    </source>
</evidence>
<accession>A0ABT4T9P1</accession>
<feature type="transmembrane region" description="Helical" evidence="1">
    <location>
        <begin position="95"/>
        <end position="112"/>
    </location>
</feature>
<comment type="caution">
    <text evidence="2">The sequence shown here is derived from an EMBL/GenBank/DDBJ whole genome shotgun (WGS) entry which is preliminary data.</text>
</comment>
<keyword evidence="1" id="KW-1133">Transmembrane helix</keyword>
<sequence length="211" mass="22691">MEYPLSLALVDFLPVIAMAVGVALLVPYARHPAVAAGGWLTVLGGALKAVWKLIMAIRGPDLVWLAEAQFFLLGIGFTLMAWALLGTGSGRRPPAWAFAGFALLGVAAAIAVMDTWPMLIVTTVSATLVGIRLLLLSRRAGAAAAVYLFGFNLLGTYVMGLLASRPEQTIALQWAEEILNTLNWSAFALGVWLLTRTKSPVAHSRRFTWSR</sequence>
<keyword evidence="1" id="KW-0472">Membrane</keyword>
<evidence type="ECO:0000313" key="3">
    <source>
        <dbReference type="Proteomes" id="UP001212498"/>
    </source>
</evidence>
<name>A0ABT4T9P1_9ACTN</name>
<feature type="transmembrane region" description="Helical" evidence="1">
    <location>
        <begin position="142"/>
        <end position="163"/>
    </location>
</feature>
<evidence type="ECO:0000313" key="2">
    <source>
        <dbReference type="EMBL" id="MDA0645843.1"/>
    </source>
</evidence>
<dbReference type="Proteomes" id="UP001212498">
    <property type="component" value="Unassembled WGS sequence"/>
</dbReference>
<keyword evidence="1" id="KW-0812">Transmembrane</keyword>
<reference evidence="2 3" key="1">
    <citation type="submission" date="2022-11" db="EMBL/GenBank/DDBJ databases">
        <title>Nonomuraea corallina sp. nov., a new species of the genus Nonomuraea isolated from sea side sediment in Thai sea.</title>
        <authorList>
            <person name="Ngamcharungchit C."/>
            <person name="Matsumoto A."/>
            <person name="Suriyachadkun C."/>
            <person name="Panbangred W."/>
            <person name="Inahashi Y."/>
            <person name="Intra B."/>
        </authorList>
    </citation>
    <scope>NUCLEOTIDE SEQUENCE [LARGE SCALE GENOMIC DNA]</scope>
    <source>
        <strain evidence="2 3">DSM 43553</strain>
    </source>
</reference>
<dbReference type="RefSeq" id="WP_219546349.1">
    <property type="nucleotide sequence ID" value="NZ_BAABFD010000020.1"/>
</dbReference>
<feature type="transmembrane region" description="Helical" evidence="1">
    <location>
        <begin position="118"/>
        <end position="135"/>
    </location>
</feature>
<feature type="transmembrane region" description="Helical" evidence="1">
    <location>
        <begin position="63"/>
        <end position="83"/>
    </location>
</feature>
<proteinExistence type="predicted"/>
<organism evidence="2 3">
    <name type="scientific">Nonomuraea ferruginea</name>
    <dbReference type="NCBI Taxonomy" id="46174"/>
    <lineage>
        <taxon>Bacteria</taxon>
        <taxon>Bacillati</taxon>
        <taxon>Actinomycetota</taxon>
        <taxon>Actinomycetes</taxon>
        <taxon>Streptosporangiales</taxon>
        <taxon>Streptosporangiaceae</taxon>
        <taxon>Nonomuraea</taxon>
    </lineage>
</organism>
<keyword evidence="3" id="KW-1185">Reference proteome</keyword>
<feature type="transmembrane region" description="Helical" evidence="1">
    <location>
        <begin position="6"/>
        <end position="26"/>
    </location>
</feature>
<protein>
    <submittedName>
        <fullName evidence="2">Uncharacterized protein</fullName>
    </submittedName>
</protein>
<feature type="transmembrane region" description="Helical" evidence="1">
    <location>
        <begin position="33"/>
        <end position="51"/>
    </location>
</feature>
<feature type="transmembrane region" description="Helical" evidence="1">
    <location>
        <begin position="178"/>
        <end position="195"/>
    </location>
</feature>